<dbReference type="SUPFAM" id="SSF51735">
    <property type="entry name" value="NAD(P)-binding Rossmann-fold domains"/>
    <property type="match status" value="1"/>
</dbReference>
<dbReference type="RefSeq" id="WP_085823526.1">
    <property type="nucleotide sequence ID" value="NZ_FWFP01000009.1"/>
</dbReference>
<dbReference type="AlphaFoldDB" id="A0A1X6ZUB5"/>
<sequence>MTKTVLILGATGRFGRNAAEAFRVAGWSVRSFDRQTQDLRQQADGVDVIVNAWNPPYPDWARLVPRLHGEVIAVAADTGATVIIPGNVYVFGAQMPGSWSGATPHMAQNPLGRIRIEMEEAYRKSSVRTIILRAGDFIDTTASGNWFDMVLTKGLARGELVYPGRPDVSHAWAYLPDLARAAVALSEQRGSLPRFCDVPYTGYTLTGSELAQALSRVTGDTVRLKQMRWWPLWLARPFWRMAPFLLEMRYLWNLPHSLDGTFFDQLVAGFEPTEPDVALRHAIPDPTARPSALAQA</sequence>
<dbReference type="OrthoDB" id="7170465at2"/>
<gene>
    <name evidence="1" type="ORF">RUM8411_03026</name>
</gene>
<evidence type="ECO:0000313" key="2">
    <source>
        <dbReference type="Proteomes" id="UP000193778"/>
    </source>
</evidence>
<dbReference type="Proteomes" id="UP000193778">
    <property type="component" value="Unassembled WGS sequence"/>
</dbReference>
<accession>A0A1X6ZUB5</accession>
<proteinExistence type="predicted"/>
<name>A0A1X6ZUB5_9RHOB</name>
<dbReference type="InterPro" id="IPR036291">
    <property type="entry name" value="NAD(P)-bd_dom_sf"/>
</dbReference>
<keyword evidence="2" id="KW-1185">Reference proteome</keyword>
<reference evidence="2" key="1">
    <citation type="submission" date="2017-03" db="EMBL/GenBank/DDBJ databases">
        <authorList>
            <person name="Rodrigo-Torres L."/>
            <person name="Arahal R.D."/>
            <person name="Lucena T."/>
        </authorList>
    </citation>
    <scope>NUCLEOTIDE SEQUENCE [LARGE SCALE GENOMIC DNA]</scope>
    <source>
        <strain evidence="2">CECT 8411</strain>
    </source>
</reference>
<protein>
    <submittedName>
        <fullName evidence="1">RmlD substrate binding domain protein</fullName>
    </submittedName>
</protein>
<organism evidence="1 2">
    <name type="scientific">Ruegeria meonggei</name>
    <dbReference type="NCBI Taxonomy" id="1446476"/>
    <lineage>
        <taxon>Bacteria</taxon>
        <taxon>Pseudomonadati</taxon>
        <taxon>Pseudomonadota</taxon>
        <taxon>Alphaproteobacteria</taxon>
        <taxon>Rhodobacterales</taxon>
        <taxon>Roseobacteraceae</taxon>
        <taxon>Ruegeria</taxon>
    </lineage>
</organism>
<evidence type="ECO:0000313" key="1">
    <source>
        <dbReference type="EMBL" id="SLN61855.1"/>
    </source>
</evidence>
<dbReference type="EMBL" id="FWFP01000009">
    <property type="protein sequence ID" value="SLN61855.1"/>
    <property type="molecule type" value="Genomic_DNA"/>
</dbReference>
<dbReference type="Gene3D" id="3.40.50.720">
    <property type="entry name" value="NAD(P)-binding Rossmann-like Domain"/>
    <property type="match status" value="1"/>
</dbReference>